<dbReference type="Pfam" id="PF08282">
    <property type="entry name" value="Hydrolase_3"/>
    <property type="match status" value="1"/>
</dbReference>
<name>A0A0B6WYD4_9BACT</name>
<dbReference type="Proteomes" id="UP000031518">
    <property type="component" value="Unassembled WGS sequence"/>
</dbReference>
<dbReference type="InterPro" id="IPR006379">
    <property type="entry name" value="HAD-SF_hydro_IIB"/>
</dbReference>
<dbReference type="GO" id="GO:0005829">
    <property type="term" value="C:cytosol"/>
    <property type="evidence" value="ECO:0007669"/>
    <property type="project" value="TreeGrafter"/>
</dbReference>
<evidence type="ECO:0000313" key="1">
    <source>
        <dbReference type="EMBL" id="CDM65752.1"/>
    </source>
</evidence>
<dbReference type="PANTHER" id="PTHR10000">
    <property type="entry name" value="PHOSPHOSERINE PHOSPHATASE"/>
    <property type="match status" value="1"/>
</dbReference>
<evidence type="ECO:0000313" key="2">
    <source>
        <dbReference type="Proteomes" id="UP000031518"/>
    </source>
</evidence>
<dbReference type="EMBL" id="CBXV010000006">
    <property type="protein sequence ID" value="CDM65752.1"/>
    <property type="molecule type" value="Genomic_DNA"/>
</dbReference>
<gene>
    <name evidence="1" type="ORF">PYK22_01759</name>
</gene>
<keyword evidence="1" id="KW-0378">Hydrolase</keyword>
<dbReference type="InterPro" id="IPR036412">
    <property type="entry name" value="HAD-like_sf"/>
</dbReference>
<dbReference type="OrthoDB" id="9781413at2"/>
<dbReference type="GO" id="GO:0000287">
    <property type="term" value="F:magnesium ion binding"/>
    <property type="evidence" value="ECO:0007669"/>
    <property type="project" value="TreeGrafter"/>
</dbReference>
<dbReference type="InterPro" id="IPR000150">
    <property type="entry name" value="Cof"/>
</dbReference>
<dbReference type="NCBIfam" id="TIGR01484">
    <property type="entry name" value="HAD-SF-IIB"/>
    <property type="match status" value="1"/>
</dbReference>
<dbReference type="SFLD" id="SFLDS00003">
    <property type="entry name" value="Haloacid_Dehalogenase"/>
    <property type="match status" value="1"/>
</dbReference>
<dbReference type="AlphaFoldDB" id="A0A0B6WYD4"/>
<dbReference type="PROSITE" id="PS01229">
    <property type="entry name" value="COF_2"/>
    <property type="match status" value="1"/>
</dbReference>
<protein>
    <submittedName>
        <fullName evidence="1">HAD-superfamily hydrolase, subfamily IIB</fullName>
    </submittedName>
</protein>
<sequence>MMPIRLLALDLDGTLLDSRGEISARNRRAIAEARRRGVRIALVTGRRFRDARPIALELDLDDVPVIAHNGALTKHALTLETVAVRPLPREAAHAVLRLGRECGAHAMVSDDPHGAGLLVHERGSERNEELARYIAWSRRVVGTDADVRCVSSLIEYLDHDPVHIAFAGGCATMGDLGARLARELKGRVRVVRTFYPKKDFALLDIINPEASKGAGLAAVAAEYGIAREEVMAIGDNFNDLEMLQFAGTSVVMGNAEPELRGASRFHLTASNDEDGVALAIEKFILRAE</sequence>
<organism evidence="1 2">
    <name type="scientific">Pyrinomonas methylaliphatogenes</name>
    <dbReference type="NCBI Taxonomy" id="454194"/>
    <lineage>
        <taxon>Bacteria</taxon>
        <taxon>Pseudomonadati</taxon>
        <taxon>Acidobacteriota</taxon>
        <taxon>Blastocatellia</taxon>
        <taxon>Blastocatellales</taxon>
        <taxon>Pyrinomonadaceae</taxon>
        <taxon>Pyrinomonas</taxon>
    </lineage>
</organism>
<dbReference type="Gene3D" id="3.40.50.1000">
    <property type="entry name" value="HAD superfamily/HAD-like"/>
    <property type="match status" value="1"/>
</dbReference>
<reference evidence="1 2" key="1">
    <citation type="submission" date="2013-12" db="EMBL/GenBank/DDBJ databases">
        <authorList>
            <person name="Stott M."/>
        </authorList>
    </citation>
    <scope>NUCLEOTIDE SEQUENCE [LARGE SCALE GENOMIC DNA]</scope>
    <source>
        <strain evidence="1 2">K22</strain>
    </source>
</reference>
<dbReference type="SFLD" id="SFLDG01140">
    <property type="entry name" value="C2.B:_Phosphomannomutase_and_P"/>
    <property type="match status" value="1"/>
</dbReference>
<dbReference type="NCBIfam" id="TIGR00099">
    <property type="entry name" value="Cof-subfamily"/>
    <property type="match status" value="1"/>
</dbReference>
<dbReference type="GO" id="GO:0016791">
    <property type="term" value="F:phosphatase activity"/>
    <property type="evidence" value="ECO:0007669"/>
    <property type="project" value="UniProtKB-ARBA"/>
</dbReference>
<dbReference type="InterPro" id="IPR023214">
    <property type="entry name" value="HAD_sf"/>
</dbReference>
<dbReference type="Gene3D" id="3.30.1240.10">
    <property type="match status" value="1"/>
</dbReference>
<dbReference type="PANTHER" id="PTHR10000:SF8">
    <property type="entry name" value="HAD SUPERFAMILY HYDROLASE-LIKE, TYPE 3"/>
    <property type="match status" value="1"/>
</dbReference>
<accession>A0A0B6WYD4</accession>
<proteinExistence type="predicted"/>
<dbReference type="CDD" id="cd07516">
    <property type="entry name" value="HAD_Pase"/>
    <property type="match status" value="1"/>
</dbReference>
<dbReference type="SUPFAM" id="SSF56784">
    <property type="entry name" value="HAD-like"/>
    <property type="match status" value="1"/>
</dbReference>
<dbReference type="STRING" id="454194.PYK22_01759"/>
<keyword evidence="2" id="KW-1185">Reference proteome</keyword>
<reference evidence="1 2" key="2">
    <citation type="submission" date="2015-01" db="EMBL/GenBank/DDBJ databases">
        <title>Complete genome sequence of Pyrinomonas methylaliphatogenes type strain K22T.</title>
        <authorList>
            <person name="Lee K.C.Y."/>
            <person name="Power J.F."/>
            <person name="Dunfield P.F."/>
            <person name="Morgan X.C."/>
            <person name="Huttenhower C."/>
            <person name="Stott M.B."/>
        </authorList>
    </citation>
    <scope>NUCLEOTIDE SEQUENCE [LARGE SCALE GENOMIC DNA]</scope>
    <source>
        <strain evidence="1 2">K22</strain>
    </source>
</reference>